<evidence type="ECO:0000313" key="2">
    <source>
        <dbReference type="Proteomes" id="UP001057452"/>
    </source>
</evidence>
<dbReference type="EMBL" id="CM043800">
    <property type="protein sequence ID" value="KAI4810942.1"/>
    <property type="molecule type" value="Genomic_DNA"/>
</dbReference>
<keyword evidence="2" id="KW-1185">Reference proteome</keyword>
<comment type="caution">
    <text evidence="1">The sequence shown here is derived from an EMBL/GenBank/DDBJ whole genome shotgun (WGS) entry which is preliminary data.</text>
</comment>
<evidence type="ECO:0000313" key="1">
    <source>
        <dbReference type="EMBL" id="KAI4810942.1"/>
    </source>
</evidence>
<name>A0ACB9WD27_CHAAC</name>
<dbReference type="Proteomes" id="UP001057452">
    <property type="component" value="Chromosome 16"/>
</dbReference>
<organism evidence="1 2">
    <name type="scientific">Chaenocephalus aceratus</name>
    <name type="common">Blackfin icefish</name>
    <name type="synonym">Chaenichthys aceratus</name>
    <dbReference type="NCBI Taxonomy" id="36190"/>
    <lineage>
        <taxon>Eukaryota</taxon>
        <taxon>Metazoa</taxon>
        <taxon>Chordata</taxon>
        <taxon>Craniata</taxon>
        <taxon>Vertebrata</taxon>
        <taxon>Euteleostomi</taxon>
        <taxon>Actinopterygii</taxon>
        <taxon>Neopterygii</taxon>
        <taxon>Teleostei</taxon>
        <taxon>Neoteleostei</taxon>
        <taxon>Acanthomorphata</taxon>
        <taxon>Eupercaria</taxon>
        <taxon>Perciformes</taxon>
        <taxon>Notothenioidei</taxon>
        <taxon>Channichthyidae</taxon>
        <taxon>Chaenocephalus</taxon>
    </lineage>
</organism>
<protein>
    <submittedName>
        <fullName evidence="1">Uncharacterized protein</fullName>
    </submittedName>
</protein>
<sequence>MQQISPTRTESTVSCYRIEPGTIAGIICADVLLTLIIVIVTYRCASLRHQKRENGSTEGQQDCGSCYLINMGTVIGIIASDILLTIFIMISVFCFATHIKKRRKWDSRDGKKNPPTSSVSKKMATELTESPYQVKQNYFIMSYMESNQMCTAIFSSLGNETKEL</sequence>
<reference evidence="1" key="1">
    <citation type="submission" date="2022-05" db="EMBL/GenBank/DDBJ databases">
        <title>Chromosome-level genome of Chaenocephalus aceratus.</title>
        <authorList>
            <person name="Park H."/>
        </authorList>
    </citation>
    <scope>NUCLEOTIDE SEQUENCE</scope>
    <source>
        <strain evidence="1">KU_202001</strain>
    </source>
</reference>
<gene>
    <name evidence="1" type="ORF">KUCAC02_013869</name>
</gene>
<accession>A0ACB9WD27</accession>
<proteinExistence type="predicted"/>